<keyword evidence="2" id="KW-1185">Reference proteome</keyword>
<dbReference type="PANTHER" id="PTHR35446">
    <property type="entry name" value="SI:CH211-175M2.5"/>
    <property type="match status" value="1"/>
</dbReference>
<dbReference type="InterPro" id="IPR010195">
    <property type="entry name" value="Uncharacterised_peroxidase-rel"/>
</dbReference>
<dbReference type="InterPro" id="IPR029032">
    <property type="entry name" value="AhpD-like"/>
</dbReference>
<dbReference type="Proteomes" id="UP000639973">
    <property type="component" value="Unassembled WGS sequence"/>
</dbReference>
<evidence type="ECO:0008006" key="3">
    <source>
        <dbReference type="Google" id="ProtNLM"/>
    </source>
</evidence>
<name>A0ABQ2GEN3_9DEIO</name>
<dbReference type="SUPFAM" id="SSF69118">
    <property type="entry name" value="AhpD-like"/>
    <property type="match status" value="1"/>
</dbReference>
<evidence type="ECO:0000313" key="1">
    <source>
        <dbReference type="EMBL" id="GGL90751.1"/>
    </source>
</evidence>
<proteinExistence type="predicted"/>
<protein>
    <recommendedName>
        <fullName evidence="3">Alkylhydroperoxidase</fullName>
    </recommendedName>
</protein>
<dbReference type="Gene3D" id="1.20.1290.10">
    <property type="entry name" value="AhpD-like"/>
    <property type="match status" value="1"/>
</dbReference>
<comment type="caution">
    <text evidence="1">The sequence shown here is derived from an EMBL/GenBank/DDBJ whole genome shotgun (WGS) entry which is preliminary data.</text>
</comment>
<dbReference type="RefSeq" id="WP_188973584.1">
    <property type="nucleotide sequence ID" value="NZ_BMOL01000019.1"/>
</dbReference>
<reference evidence="2" key="1">
    <citation type="journal article" date="2019" name="Int. J. Syst. Evol. Microbiol.">
        <title>The Global Catalogue of Microorganisms (GCM) 10K type strain sequencing project: providing services to taxonomists for standard genome sequencing and annotation.</title>
        <authorList>
            <consortium name="The Broad Institute Genomics Platform"/>
            <consortium name="The Broad Institute Genome Sequencing Center for Infectious Disease"/>
            <person name="Wu L."/>
            <person name="Ma J."/>
        </authorList>
    </citation>
    <scope>NUCLEOTIDE SEQUENCE [LARGE SCALE GENOMIC DNA]</scope>
    <source>
        <strain evidence="2">JCM 15442</strain>
    </source>
</reference>
<accession>A0ABQ2GEN3</accession>
<evidence type="ECO:0000313" key="2">
    <source>
        <dbReference type="Proteomes" id="UP000639973"/>
    </source>
</evidence>
<sequence>MPWIETVPYAEAAGRLKTLYDRVKGPGDNVDNIMAMHSLRPHSMEGHMALYKAALHHSGNTLPTWLLETLGVWVSALNACGYCVEHHFAGLRRLLNDDARANAIRRAIEARDPDAAPLTDAQRQALRYAEKLTLTPSAVAAADVEALRAAGFTDGEILEINQVTAYFAYANRTVLGLGCSTEGDVLGLSPGDADDPDNWTHS</sequence>
<dbReference type="NCBIfam" id="TIGR01926">
    <property type="entry name" value="peroxid_rel"/>
    <property type="match status" value="1"/>
</dbReference>
<organism evidence="1 2">
    <name type="scientific">Deinococcus aerolatus</name>
    <dbReference type="NCBI Taxonomy" id="522487"/>
    <lineage>
        <taxon>Bacteria</taxon>
        <taxon>Thermotogati</taxon>
        <taxon>Deinococcota</taxon>
        <taxon>Deinococci</taxon>
        <taxon>Deinococcales</taxon>
        <taxon>Deinococcaceae</taxon>
        <taxon>Deinococcus</taxon>
    </lineage>
</organism>
<gene>
    <name evidence="1" type="ORF">GCM10010840_31000</name>
</gene>
<dbReference type="EMBL" id="BMOL01000019">
    <property type="protein sequence ID" value="GGL90751.1"/>
    <property type="molecule type" value="Genomic_DNA"/>
</dbReference>
<dbReference type="PANTHER" id="PTHR35446:SF2">
    <property type="entry name" value="CARBOXYMUCONOLACTONE DECARBOXYLASE-LIKE DOMAIN-CONTAINING PROTEIN"/>
    <property type="match status" value="1"/>
</dbReference>